<dbReference type="NCBIfam" id="TIGR01509">
    <property type="entry name" value="HAD-SF-IA-v3"/>
    <property type="match status" value="1"/>
</dbReference>
<evidence type="ECO:0000313" key="14">
    <source>
        <dbReference type="Proteomes" id="UP000252357"/>
    </source>
</evidence>
<dbReference type="GO" id="GO:0046872">
    <property type="term" value="F:metal ion binding"/>
    <property type="evidence" value="ECO:0007669"/>
    <property type="project" value="UniProtKB-KW"/>
</dbReference>
<dbReference type="NCBIfam" id="TIGR01449">
    <property type="entry name" value="PGP_bact"/>
    <property type="match status" value="1"/>
</dbReference>
<keyword evidence="9 13" id="KW-0378">Hydrolase</keyword>
<dbReference type="SFLD" id="SFLDG01135">
    <property type="entry name" value="C1.5.6:_HAD__Beta-PGM__Phospha"/>
    <property type="match status" value="1"/>
</dbReference>
<dbReference type="FunFam" id="3.40.50.1000:FF:000022">
    <property type="entry name" value="Phosphoglycolate phosphatase"/>
    <property type="match status" value="1"/>
</dbReference>
<dbReference type="GO" id="GO:0006281">
    <property type="term" value="P:DNA repair"/>
    <property type="evidence" value="ECO:0007669"/>
    <property type="project" value="TreeGrafter"/>
</dbReference>
<evidence type="ECO:0000256" key="11">
    <source>
        <dbReference type="ARBA" id="ARBA00023277"/>
    </source>
</evidence>
<evidence type="ECO:0000256" key="2">
    <source>
        <dbReference type="ARBA" id="ARBA00001946"/>
    </source>
</evidence>
<comment type="similarity">
    <text evidence="4">Belongs to the HAD-like hydrolase superfamily. CbbY/CbbZ/Gph/YieH family.</text>
</comment>
<accession>A0A368L6J4</accession>
<comment type="cofactor">
    <cofactor evidence="2">
        <name>Mg(2+)</name>
        <dbReference type="ChEBI" id="CHEBI:18420"/>
    </cofactor>
</comment>
<sequence length="234" mass="25305">MLDPASVLPPTSIAWRAVLFDLDGTLADTAGDLAAAANAMREARNLAPLSLAELRPYVSQGARGMLGRALQITPDNPAYPDYQTDFLSRYAARLCVHSHLFDGMPWLLDQLEAHGLAWGIVTNKHTRFTNPLVEALQLFPRTRCVVSGDTTAHAKPHPAPLLHAATLLEVPPATCLYVGDDARDITAGQAAGMKTAAAAYGYCGESDPSTWQADWLIHHPHDLLTILNLPQKGR</sequence>
<keyword evidence="10" id="KW-0460">Magnesium</keyword>
<dbReference type="SFLD" id="SFLDS00003">
    <property type="entry name" value="Haloacid_Dehalogenase"/>
    <property type="match status" value="1"/>
</dbReference>
<gene>
    <name evidence="13" type="primary">gph</name>
    <name evidence="13" type="ORF">DU000_00310</name>
</gene>
<comment type="subunit">
    <text evidence="5">Homotrimer.</text>
</comment>
<keyword evidence="8" id="KW-0479">Metal-binding</keyword>
<comment type="pathway">
    <text evidence="3">Organic acid metabolism; glycolate biosynthesis; glycolate from 2-phosphoglycolate: step 1/1.</text>
</comment>
<dbReference type="InterPro" id="IPR041492">
    <property type="entry name" value="HAD_2"/>
</dbReference>
<evidence type="ECO:0000256" key="8">
    <source>
        <dbReference type="ARBA" id="ARBA00022723"/>
    </source>
</evidence>
<dbReference type="EMBL" id="QPGB01000001">
    <property type="protein sequence ID" value="RCS59234.1"/>
    <property type="molecule type" value="Genomic_DNA"/>
</dbReference>
<dbReference type="InterPro" id="IPR006439">
    <property type="entry name" value="HAD-SF_hydro_IA"/>
</dbReference>
<dbReference type="InterPro" id="IPR023198">
    <property type="entry name" value="PGP-like_dom2"/>
</dbReference>
<evidence type="ECO:0000256" key="7">
    <source>
        <dbReference type="ARBA" id="ARBA00022567"/>
    </source>
</evidence>
<dbReference type="RefSeq" id="WP_114401384.1">
    <property type="nucleotide sequence ID" value="NZ_QPGB01000001.1"/>
</dbReference>
<keyword evidence="7" id="KW-0113">Calvin cycle</keyword>
<dbReference type="PANTHER" id="PTHR43434">
    <property type="entry name" value="PHOSPHOGLYCOLATE PHOSPHATASE"/>
    <property type="match status" value="1"/>
</dbReference>
<dbReference type="OrthoDB" id="9776368at2"/>
<dbReference type="EC" id="3.1.3.18" evidence="6"/>
<evidence type="ECO:0000313" key="13">
    <source>
        <dbReference type="EMBL" id="RCS59234.1"/>
    </source>
</evidence>
<evidence type="ECO:0000256" key="9">
    <source>
        <dbReference type="ARBA" id="ARBA00022801"/>
    </source>
</evidence>
<organism evidence="13 14">
    <name type="scientific">Parvibium lacunae</name>
    <dbReference type="NCBI Taxonomy" id="1888893"/>
    <lineage>
        <taxon>Bacteria</taxon>
        <taxon>Pseudomonadati</taxon>
        <taxon>Pseudomonadota</taxon>
        <taxon>Betaproteobacteria</taxon>
        <taxon>Burkholderiales</taxon>
        <taxon>Alcaligenaceae</taxon>
        <taxon>Parvibium</taxon>
    </lineage>
</organism>
<dbReference type="Gene3D" id="1.10.150.240">
    <property type="entry name" value="Putative phosphatase, domain 2"/>
    <property type="match status" value="1"/>
</dbReference>
<evidence type="ECO:0000256" key="10">
    <source>
        <dbReference type="ARBA" id="ARBA00022842"/>
    </source>
</evidence>
<dbReference type="InterPro" id="IPR023214">
    <property type="entry name" value="HAD_sf"/>
</dbReference>
<evidence type="ECO:0000256" key="6">
    <source>
        <dbReference type="ARBA" id="ARBA00013078"/>
    </source>
</evidence>
<keyword evidence="11" id="KW-0119">Carbohydrate metabolism</keyword>
<dbReference type="Gene3D" id="3.40.50.1000">
    <property type="entry name" value="HAD superfamily/HAD-like"/>
    <property type="match status" value="1"/>
</dbReference>
<dbReference type="InterPro" id="IPR037512">
    <property type="entry name" value="PGPase_prok"/>
</dbReference>
<protein>
    <recommendedName>
        <fullName evidence="6">phosphoglycolate phosphatase</fullName>
        <ecNumber evidence="6">3.1.3.18</ecNumber>
    </recommendedName>
</protein>
<dbReference type="Pfam" id="PF13419">
    <property type="entry name" value="HAD_2"/>
    <property type="match status" value="1"/>
</dbReference>
<comment type="function">
    <text evidence="12">Specifically catalyzes the dephosphorylation of 2-phosphoglycolate. Is involved in the dissimilation of the intracellular 2-phosphoglycolate formed during the DNA repair of 3'-phosphoglycolate ends, a major class of DNA lesions induced by oxidative stress.</text>
</comment>
<dbReference type="InterPro" id="IPR050155">
    <property type="entry name" value="HAD-like_hydrolase_sf"/>
</dbReference>
<dbReference type="Proteomes" id="UP000252357">
    <property type="component" value="Unassembled WGS sequence"/>
</dbReference>
<name>A0A368L6J4_9BURK</name>
<dbReference type="SUPFAM" id="SSF56784">
    <property type="entry name" value="HAD-like"/>
    <property type="match status" value="1"/>
</dbReference>
<dbReference type="PANTHER" id="PTHR43434:SF23">
    <property type="entry name" value="PHOSPHOGLYCOLATE PHOSPHATASE"/>
    <property type="match status" value="1"/>
</dbReference>
<reference evidence="13 14" key="1">
    <citation type="journal article" date="2018" name="Int. J. Syst. Evol. Microbiol.">
        <title>Parvibium lacunae gen. nov., sp. nov., a new member of the family Alcaligenaceae isolated from a freshwater pond.</title>
        <authorList>
            <person name="Chen W.M."/>
            <person name="Xie P.B."/>
            <person name="Hsu M.Y."/>
            <person name="Sheu S.Y."/>
        </authorList>
    </citation>
    <scope>NUCLEOTIDE SEQUENCE [LARGE SCALE GENOMIC DNA]</scope>
    <source>
        <strain evidence="13 14">KMB9</strain>
    </source>
</reference>
<evidence type="ECO:0000256" key="4">
    <source>
        <dbReference type="ARBA" id="ARBA00006171"/>
    </source>
</evidence>
<keyword evidence="14" id="KW-1185">Reference proteome</keyword>
<comment type="catalytic activity">
    <reaction evidence="1">
        <text>2-phosphoglycolate + H2O = glycolate + phosphate</text>
        <dbReference type="Rhea" id="RHEA:14369"/>
        <dbReference type="ChEBI" id="CHEBI:15377"/>
        <dbReference type="ChEBI" id="CHEBI:29805"/>
        <dbReference type="ChEBI" id="CHEBI:43474"/>
        <dbReference type="ChEBI" id="CHEBI:58033"/>
        <dbReference type="EC" id="3.1.3.18"/>
    </reaction>
</comment>
<evidence type="ECO:0000256" key="1">
    <source>
        <dbReference type="ARBA" id="ARBA00000830"/>
    </source>
</evidence>
<comment type="caution">
    <text evidence="13">The sequence shown here is derived from an EMBL/GenBank/DDBJ whole genome shotgun (WGS) entry which is preliminary data.</text>
</comment>
<dbReference type="AlphaFoldDB" id="A0A368L6J4"/>
<proteinExistence type="inferred from homology"/>
<dbReference type="GO" id="GO:0008967">
    <property type="term" value="F:phosphoglycolate phosphatase activity"/>
    <property type="evidence" value="ECO:0007669"/>
    <property type="project" value="UniProtKB-EC"/>
</dbReference>
<dbReference type="InterPro" id="IPR036412">
    <property type="entry name" value="HAD-like_sf"/>
</dbReference>
<dbReference type="SFLD" id="SFLDG01129">
    <property type="entry name" value="C1.5:_HAD__Beta-PGM__Phosphata"/>
    <property type="match status" value="1"/>
</dbReference>
<evidence type="ECO:0000256" key="3">
    <source>
        <dbReference type="ARBA" id="ARBA00004818"/>
    </source>
</evidence>
<dbReference type="GO" id="GO:0005829">
    <property type="term" value="C:cytosol"/>
    <property type="evidence" value="ECO:0007669"/>
    <property type="project" value="TreeGrafter"/>
</dbReference>
<dbReference type="NCBIfam" id="TIGR01549">
    <property type="entry name" value="HAD-SF-IA-v1"/>
    <property type="match status" value="1"/>
</dbReference>
<dbReference type="GO" id="GO:0019253">
    <property type="term" value="P:reductive pentose-phosphate cycle"/>
    <property type="evidence" value="ECO:0007669"/>
    <property type="project" value="UniProtKB-KW"/>
</dbReference>
<evidence type="ECO:0000256" key="12">
    <source>
        <dbReference type="ARBA" id="ARBA00059247"/>
    </source>
</evidence>
<evidence type="ECO:0000256" key="5">
    <source>
        <dbReference type="ARBA" id="ARBA00011233"/>
    </source>
</evidence>